<name>A0A1V9YPU4_ACHHY</name>
<evidence type="ECO:0000313" key="3">
    <source>
        <dbReference type="Proteomes" id="UP000243579"/>
    </source>
</evidence>
<feature type="transmembrane region" description="Helical" evidence="1">
    <location>
        <begin position="39"/>
        <end position="61"/>
    </location>
</feature>
<organism evidence="2 3">
    <name type="scientific">Achlya hypogyna</name>
    <name type="common">Oomycete</name>
    <name type="synonym">Protoachlya hypogyna</name>
    <dbReference type="NCBI Taxonomy" id="1202772"/>
    <lineage>
        <taxon>Eukaryota</taxon>
        <taxon>Sar</taxon>
        <taxon>Stramenopiles</taxon>
        <taxon>Oomycota</taxon>
        <taxon>Saprolegniomycetes</taxon>
        <taxon>Saprolegniales</taxon>
        <taxon>Achlyaceae</taxon>
        <taxon>Achlya</taxon>
    </lineage>
</organism>
<comment type="caution">
    <text evidence="2">The sequence shown here is derived from an EMBL/GenBank/DDBJ whole genome shotgun (WGS) entry which is preliminary data.</text>
</comment>
<accession>A0A1V9YPU4</accession>
<reference evidence="2 3" key="1">
    <citation type="journal article" date="2014" name="Genome Biol. Evol.">
        <title>The secreted proteins of Achlya hypogyna and Thraustotheca clavata identify the ancestral oomycete secretome and reveal gene acquisitions by horizontal gene transfer.</title>
        <authorList>
            <person name="Misner I."/>
            <person name="Blouin N."/>
            <person name="Leonard G."/>
            <person name="Richards T.A."/>
            <person name="Lane C.E."/>
        </authorList>
    </citation>
    <scope>NUCLEOTIDE SEQUENCE [LARGE SCALE GENOMIC DNA]</scope>
    <source>
        <strain evidence="2 3">ATCC 48635</strain>
    </source>
</reference>
<keyword evidence="1" id="KW-0472">Membrane</keyword>
<evidence type="ECO:0000256" key="1">
    <source>
        <dbReference type="SAM" id="Phobius"/>
    </source>
</evidence>
<gene>
    <name evidence="2" type="ORF">ACHHYP_08192</name>
</gene>
<dbReference type="Proteomes" id="UP000243579">
    <property type="component" value="Unassembled WGS sequence"/>
</dbReference>
<sequence length="105" mass="11700">MYKGTSDRGFTAYAWVVPVLVVATGLLGLVSNCAPRPHLALAACQFYAVYLSLYVMVWVGVEQYEAAKLHLQLQNAYAQYVGLYRQLDAQVFLAGQTPLRTRVEI</sequence>
<proteinExistence type="predicted"/>
<keyword evidence="1" id="KW-0812">Transmembrane</keyword>
<dbReference type="EMBL" id="JNBR01001427">
    <property type="protein sequence ID" value="OQR87677.1"/>
    <property type="molecule type" value="Genomic_DNA"/>
</dbReference>
<dbReference type="AlphaFoldDB" id="A0A1V9YPU4"/>
<feature type="transmembrane region" description="Helical" evidence="1">
    <location>
        <begin position="12"/>
        <end position="30"/>
    </location>
</feature>
<keyword evidence="3" id="KW-1185">Reference proteome</keyword>
<evidence type="ECO:0000313" key="2">
    <source>
        <dbReference type="EMBL" id="OQR87677.1"/>
    </source>
</evidence>
<keyword evidence="1" id="KW-1133">Transmembrane helix</keyword>
<protein>
    <submittedName>
        <fullName evidence="2">Uncharacterized protein</fullName>
    </submittedName>
</protein>